<evidence type="ECO:0000313" key="2">
    <source>
        <dbReference type="Proteomes" id="UP001162501"/>
    </source>
</evidence>
<name>A0AC59YVT6_RANTA</name>
<sequence length="106" mass="11877">MAGTRRTRKKWWKKGGRCEHKSDPQGLLSSNGKFDYEEGKGMEGCQQRTWAAYRMKKFPLLWSKAQTASGKPGRAVERRMEARSGPRLMGGAPEGRALEHPGGNLD</sequence>
<accession>A0AC59YVT6</accession>
<evidence type="ECO:0000313" key="1">
    <source>
        <dbReference type="EMBL" id="CAN0019588.1"/>
    </source>
</evidence>
<organism evidence="1 2">
    <name type="scientific">Rangifer tarandus platyrhynchus</name>
    <name type="common">Svalbard reindeer</name>
    <dbReference type="NCBI Taxonomy" id="3082113"/>
    <lineage>
        <taxon>Eukaryota</taxon>
        <taxon>Metazoa</taxon>
        <taxon>Chordata</taxon>
        <taxon>Craniata</taxon>
        <taxon>Vertebrata</taxon>
        <taxon>Euteleostomi</taxon>
        <taxon>Mammalia</taxon>
        <taxon>Eutheria</taxon>
        <taxon>Laurasiatheria</taxon>
        <taxon>Artiodactyla</taxon>
        <taxon>Ruminantia</taxon>
        <taxon>Pecora</taxon>
        <taxon>Cervidae</taxon>
        <taxon>Odocoileinae</taxon>
        <taxon>Rangifer</taxon>
    </lineage>
</organism>
<protein>
    <submittedName>
        <fullName evidence="1">Uncharacterized protein</fullName>
    </submittedName>
</protein>
<proteinExistence type="predicted"/>
<reference evidence="1" key="1">
    <citation type="submission" date="2023-05" db="EMBL/GenBank/DDBJ databases">
        <authorList>
            <consortium name="ELIXIR-Norway"/>
        </authorList>
    </citation>
    <scope>NUCLEOTIDE SEQUENCE</scope>
</reference>
<reference evidence="1" key="2">
    <citation type="submission" date="2025-03" db="EMBL/GenBank/DDBJ databases">
        <authorList>
            <consortium name="ELIXIR-Norway"/>
            <consortium name="Elixir Norway"/>
        </authorList>
    </citation>
    <scope>NUCLEOTIDE SEQUENCE</scope>
</reference>
<dbReference type="EMBL" id="OX596104">
    <property type="protein sequence ID" value="CAN0019588.1"/>
    <property type="molecule type" value="Genomic_DNA"/>
</dbReference>
<dbReference type="Proteomes" id="UP001162501">
    <property type="component" value="Chromosome 20"/>
</dbReference>
<gene>
    <name evidence="1" type="ORF">MRATA1EN22A_LOCUS10838</name>
</gene>